<dbReference type="InterPro" id="IPR011322">
    <property type="entry name" value="N-reg_PII-like_a/b"/>
</dbReference>
<dbReference type="Proteomes" id="UP000472971">
    <property type="component" value="Unassembled WGS sequence"/>
</dbReference>
<dbReference type="GO" id="GO:0006808">
    <property type="term" value="P:regulation of nitrogen utilization"/>
    <property type="evidence" value="ECO:0007669"/>
    <property type="project" value="InterPro"/>
</dbReference>
<dbReference type="Pfam" id="PF00543">
    <property type="entry name" value="P-II"/>
    <property type="match status" value="1"/>
</dbReference>
<accession>A0A6B3W382</accession>
<organism evidence="2 3">
    <name type="scientific">Bacillus aquiflavi</name>
    <dbReference type="NCBI Taxonomy" id="2672567"/>
    <lineage>
        <taxon>Bacteria</taxon>
        <taxon>Bacillati</taxon>
        <taxon>Bacillota</taxon>
        <taxon>Bacilli</taxon>
        <taxon>Bacillales</taxon>
        <taxon>Bacillaceae</taxon>
        <taxon>Bacillus</taxon>
    </lineage>
</organism>
<dbReference type="SMART" id="SM00938">
    <property type="entry name" value="P-II"/>
    <property type="match status" value="1"/>
</dbReference>
<dbReference type="PROSITE" id="PS51343">
    <property type="entry name" value="PII_GLNB_DOM"/>
    <property type="match status" value="2"/>
</dbReference>
<dbReference type="RefSeq" id="WP_163242737.1">
    <property type="nucleotide sequence ID" value="NZ_JAAIWN010000031.1"/>
</dbReference>
<dbReference type="InterPro" id="IPR015867">
    <property type="entry name" value="N-reg_PII/ATP_PRibTrfase_C"/>
</dbReference>
<sequence>MFALKHKLIVTIVKKGCAKKVVKASKKAGAEGGTILYGRGIGVNEKTLFGLELENIKEIVLTLVQEDITDSVLTEIVDAVDLNKRGNGIGFVLHTKRMLGICHMSQEGNMNHSLKAEGVNRMSEKIQYDLVISIVNRGDSDLVVEASKKAGATGGTIISGRGTGIHEQLKLFNIDIQPEKEIVLTLIHKEKSEAVLQKICEEAQLNTPGKGIAFVLDVDKVVGITNLLTKK</sequence>
<dbReference type="AlphaFoldDB" id="A0A6B3W382"/>
<dbReference type="SUPFAM" id="SSF54913">
    <property type="entry name" value="GlnB-like"/>
    <property type="match status" value="2"/>
</dbReference>
<evidence type="ECO:0000313" key="3">
    <source>
        <dbReference type="Proteomes" id="UP000472971"/>
    </source>
</evidence>
<dbReference type="Gene3D" id="3.30.70.120">
    <property type="match status" value="2"/>
</dbReference>
<gene>
    <name evidence="2" type="ORF">G4D64_12655</name>
    <name evidence="1" type="ORF">H1Z61_07255</name>
</gene>
<name>A0A6B3W382_9BACI</name>
<evidence type="ECO:0000313" key="4">
    <source>
        <dbReference type="Proteomes" id="UP000570010"/>
    </source>
</evidence>
<dbReference type="GO" id="GO:0030234">
    <property type="term" value="F:enzyme regulator activity"/>
    <property type="evidence" value="ECO:0007669"/>
    <property type="project" value="InterPro"/>
</dbReference>
<keyword evidence="3" id="KW-1185">Reference proteome</keyword>
<dbReference type="EMBL" id="JACEIO010000013">
    <property type="protein sequence ID" value="MBA4536945.1"/>
    <property type="molecule type" value="Genomic_DNA"/>
</dbReference>
<reference evidence="2 3" key="1">
    <citation type="submission" date="2020-02" db="EMBL/GenBank/DDBJ databases">
        <title>Bacillus aquiflavi sp. nov., isolated from yellow water of strong flavor Chinese baijiu in Yibin region of China.</title>
        <authorList>
            <person name="Xie J."/>
        </authorList>
    </citation>
    <scope>NUCLEOTIDE SEQUENCE [LARGE SCALE GENOMIC DNA]</scope>
    <source>
        <strain evidence="2 3">3H-10</strain>
    </source>
</reference>
<comment type="caution">
    <text evidence="2">The sequence shown here is derived from an EMBL/GenBank/DDBJ whole genome shotgun (WGS) entry which is preliminary data.</text>
</comment>
<dbReference type="EMBL" id="JAAIWN010000031">
    <property type="protein sequence ID" value="NEY82331.1"/>
    <property type="molecule type" value="Genomic_DNA"/>
</dbReference>
<dbReference type="Proteomes" id="UP000570010">
    <property type="component" value="Unassembled WGS sequence"/>
</dbReference>
<evidence type="ECO:0000313" key="2">
    <source>
        <dbReference type="EMBL" id="NEY82331.1"/>
    </source>
</evidence>
<protein>
    <submittedName>
        <fullName evidence="2">P-II family nitrogen regulator</fullName>
    </submittedName>
</protein>
<evidence type="ECO:0000313" key="1">
    <source>
        <dbReference type="EMBL" id="MBA4536945.1"/>
    </source>
</evidence>
<dbReference type="InterPro" id="IPR002187">
    <property type="entry name" value="N-reg_PII"/>
</dbReference>
<proteinExistence type="predicted"/>
<reference evidence="1 4" key="2">
    <citation type="submission" date="2020-07" db="EMBL/GenBank/DDBJ databases">
        <authorList>
            <person name="Feng H."/>
        </authorList>
    </citation>
    <scope>NUCLEOTIDE SEQUENCE [LARGE SCALE GENOMIC DNA]</scope>
    <source>
        <strain evidence="4">s-12</strain>
        <strain evidence="1">S-12</strain>
    </source>
</reference>